<keyword evidence="3" id="KW-1185">Reference proteome</keyword>
<sequence>MLTIGLVFFIAQRGEPVVVKTNLENIPYALGAYIGTEDRFDDSIYKELNADRHVYRHYRSADGTQINLYIGYYGTAKGGRTGHNPYACLPGAGWGIVKNQKVAIEVSGKRETVNLVVAEMGNTYRTMLHWYQSDGDKVMVTGIQQNIQRLLLKIRHNRNDGAYVQVSMLSDRSGLDQAKMKTVQFAGQILQLLPAFWPEEK</sequence>
<dbReference type="NCBIfam" id="TIGR02914">
    <property type="entry name" value="EpsI_fam"/>
    <property type="match status" value="1"/>
</dbReference>
<gene>
    <name evidence="2" type="ORF">DSCOOX_17220</name>
</gene>
<dbReference type="AlphaFoldDB" id="A0A5K8A7F0"/>
<evidence type="ECO:0000313" key="2">
    <source>
        <dbReference type="EMBL" id="BBO88542.1"/>
    </source>
</evidence>
<evidence type="ECO:0000313" key="3">
    <source>
        <dbReference type="Proteomes" id="UP000422108"/>
    </source>
</evidence>
<protein>
    <recommendedName>
        <fullName evidence="1">Methanolan biosynthesis EpsI domain-containing protein</fullName>
    </recommendedName>
</protein>
<feature type="domain" description="Methanolan biosynthesis EpsI" evidence="1">
    <location>
        <begin position="1"/>
        <end position="196"/>
    </location>
</feature>
<dbReference type="Proteomes" id="UP000422108">
    <property type="component" value="Chromosome"/>
</dbReference>
<accession>A0A5K8A7F0</accession>
<reference evidence="2 3" key="1">
    <citation type="submission" date="2019-11" db="EMBL/GenBank/DDBJ databases">
        <title>Comparative genomics of hydrocarbon-degrading Desulfosarcina strains.</title>
        <authorList>
            <person name="Watanabe M."/>
            <person name="Kojima H."/>
            <person name="Fukui M."/>
        </authorList>
    </citation>
    <scope>NUCLEOTIDE SEQUENCE [LARGE SCALE GENOMIC DNA]</scope>
    <source>
        <strain evidence="3">oXyS1</strain>
    </source>
</reference>
<dbReference type="InterPro" id="IPR014263">
    <property type="entry name" value="Methanolan_biosynth_EpsI"/>
</dbReference>
<organism evidence="2 3">
    <name type="scientific">Desulfosarcina ovata subsp. ovata</name>
    <dbReference type="NCBI Taxonomy" id="2752305"/>
    <lineage>
        <taxon>Bacteria</taxon>
        <taxon>Pseudomonadati</taxon>
        <taxon>Thermodesulfobacteriota</taxon>
        <taxon>Desulfobacteria</taxon>
        <taxon>Desulfobacterales</taxon>
        <taxon>Desulfosarcinaceae</taxon>
        <taxon>Desulfosarcina</taxon>
    </lineage>
</organism>
<dbReference type="Pfam" id="PF11984">
    <property type="entry name" value="DUF3485"/>
    <property type="match status" value="1"/>
</dbReference>
<proteinExistence type="predicted"/>
<dbReference type="EMBL" id="AP021879">
    <property type="protein sequence ID" value="BBO88542.1"/>
    <property type="molecule type" value="Genomic_DNA"/>
</dbReference>
<name>A0A5K8A7F0_9BACT</name>
<evidence type="ECO:0000259" key="1">
    <source>
        <dbReference type="Pfam" id="PF11984"/>
    </source>
</evidence>